<feature type="domain" description="Cyclic nucleotide-binding" evidence="1">
    <location>
        <begin position="16"/>
        <end position="78"/>
    </location>
</feature>
<proteinExistence type="predicted"/>
<dbReference type="RefSeq" id="WP_082179003.1">
    <property type="nucleotide sequence ID" value="NZ_CP039909.1"/>
</dbReference>
<organism evidence="2 3">
    <name type="scientific">Agrobacterium tumefaciens</name>
    <dbReference type="NCBI Taxonomy" id="358"/>
    <lineage>
        <taxon>Bacteria</taxon>
        <taxon>Pseudomonadati</taxon>
        <taxon>Pseudomonadota</taxon>
        <taxon>Alphaproteobacteria</taxon>
        <taxon>Hyphomicrobiales</taxon>
        <taxon>Rhizobiaceae</taxon>
        <taxon>Rhizobium/Agrobacterium group</taxon>
        <taxon>Agrobacterium</taxon>
        <taxon>Agrobacterium tumefaciens complex</taxon>
    </lineage>
</organism>
<dbReference type="EMBL" id="CP039909">
    <property type="protein sequence ID" value="QCM03670.1"/>
    <property type="molecule type" value="Genomic_DNA"/>
</dbReference>
<reference evidence="2 3" key="1">
    <citation type="submission" date="2019-04" db="EMBL/GenBank/DDBJ databases">
        <title>Complete genome sequence of Agrobacterium tumefaciens CFBP6624.</title>
        <authorList>
            <person name="Haryono M."/>
            <person name="Lin Y.-C."/>
            <person name="Lai E.-M."/>
            <person name="Kuo C.-H."/>
        </authorList>
    </citation>
    <scope>NUCLEOTIDE SEQUENCE [LARGE SCALE GENOMIC DNA]</scope>
    <source>
        <strain evidence="2 3">CFBP6624</strain>
        <plasmid evidence="3">patcfbp6624</plasmid>
    </source>
</reference>
<dbReference type="InterPro" id="IPR014710">
    <property type="entry name" value="RmlC-like_jellyroll"/>
</dbReference>
<accession>A0AAE6BS62</accession>
<dbReference type="Pfam" id="PF00027">
    <property type="entry name" value="cNMP_binding"/>
    <property type="match status" value="1"/>
</dbReference>
<name>A0AAE6BS62_AGRTU</name>
<dbReference type="CDD" id="cd00038">
    <property type="entry name" value="CAP_ED"/>
    <property type="match status" value="1"/>
</dbReference>
<dbReference type="Proteomes" id="UP000298646">
    <property type="component" value="Plasmid pAtCFBP6624"/>
</dbReference>
<keyword evidence="2" id="KW-0614">Plasmid</keyword>
<dbReference type="AlphaFoldDB" id="A0AAE6BS62"/>
<dbReference type="SUPFAM" id="SSF51206">
    <property type="entry name" value="cAMP-binding domain-like"/>
    <property type="match status" value="1"/>
</dbReference>
<evidence type="ECO:0000313" key="3">
    <source>
        <dbReference type="Proteomes" id="UP000298646"/>
    </source>
</evidence>
<dbReference type="SMART" id="SM00100">
    <property type="entry name" value="cNMP"/>
    <property type="match status" value="1"/>
</dbReference>
<evidence type="ECO:0000313" key="2">
    <source>
        <dbReference type="EMBL" id="QCM03670.1"/>
    </source>
</evidence>
<dbReference type="PROSITE" id="PS50042">
    <property type="entry name" value="CNMP_BINDING_3"/>
    <property type="match status" value="1"/>
</dbReference>
<sequence length="191" mass="21189">MIAIMSDLIYRLASISMSEKTIDAGAFLFLQGDPVHVLHIVRAGTVHLVRHQPDGATAVLQRATEDKILAEASVYSDTYHCDGLAVSPTTVFLVPVVHVKRLLEADRSFVIVWAAYLARELQATRKRAEIMSLKTVKAKLEAWLVWNDGALPAKGAWKQLADDIGASPEALYREVARRRNEVNTNVGRKFP</sequence>
<geneLocation type="plasmid" evidence="3">
    <name>patcfbp6624</name>
</geneLocation>
<evidence type="ECO:0000259" key="1">
    <source>
        <dbReference type="PROSITE" id="PS50042"/>
    </source>
</evidence>
<dbReference type="InterPro" id="IPR000595">
    <property type="entry name" value="cNMP-bd_dom"/>
</dbReference>
<dbReference type="Gene3D" id="2.60.120.10">
    <property type="entry name" value="Jelly Rolls"/>
    <property type="match status" value="1"/>
</dbReference>
<protein>
    <submittedName>
        <fullName evidence="2">Crp/Fnr family transcriptional regulator</fullName>
    </submittedName>
</protein>
<gene>
    <name evidence="2" type="ORF">CFBP6624_26190</name>
</gene>
<dbReference type="InterPro" id="IPR018490">
    <property type="entry name" value="cNMP-bd_dom_sf"/>
</dbReference>